<proteinExistence type="predicted"/>
<reference evidence="1 2" key="1">
    <citation type="journal article" date="2021" name="Elife">
        <title>Chloroplast acquisition without the gene transfer in kleptoplastic sea slugs, Plakobranchus ocellatus.</title>
        <authorList>
            <person name="Maeda T."/>
            <person name="Takahashi S."/>
            <person name="Yoshida T."/>
            <person name="Shimamura S."/>
            <person name="Takaki Y."/>
            <person name="Nagai Y."/>
            <person name="Toyoda A."/>
            <person name="Suzuki Y."/>
            <person name="Arimoto A."/>
            <person name="Ishii H."/>
            <person name="Satoh N."/>
            <person name="Nishiyama T."/>
            <person name="Hasebe M."/>
            <person name="Maruyama T."/>
            <person name="Minagawa J."/>
            <person name="Obokata J."/>
            <person name="Shigenobu S."/>
        </authorList>
    </citation>
    <scope>NUCLEOTIDE SEQUENCE [LARGE SCALE GENOMIC DNA]</scope>
</reference>
<sequence length="286" mass="32939">MGFCLVVADARFSRQNSFELGSTSPTSPTQVKSVAKKKFISLARAGSTVRLLFRGNNRVDGGVDELEALDKFKVMVRKIQVNQRWSGMKEEDGQQRNLSLGQIVTDLGMGEAGLAGDETSARAAQTRRTVSFGDVTMGFIHKNVDRKKVLRFHKWGQEYNRKKRLITKFQRAVKLVIFCRTLCNEHAVKSQEPNEFSPFIKIDCQEGYEPDDLLFDPSKFKANKESRITDEFIRIMSKMVWERTPQEIYYAQIALRNIECFQDFPARMQQKIAERGMYEKYVLHIT</sequence>
<dbReference type="AlphaFoldDB" id="A0AAV4JVQ0"/>
<dbReference type="EMBL" id="BMAT01007073">
    <property type="protein sequence ID" value="GFS25805.1"/>
    <property type="molecule type" value="Genomic_DNA"/>
</dbReference>
<comment type="caution">
    <text evidence="1">The sequence shown here is derived from an EMBL/GenBank/DDBJ whole genome shotgun (WGS) entry which is preliminary data.</text>
</comment>
<protein>
    <submittedName>
        <fullName evidence="1">Cyclic nucleotide-binding domain-containing protein 2-like</fullName>
    </submittedName>
</protein>
<dbReference type="Proteomes" id="UP000762676">
    <property type="component" value="Unassembled WGS sequence"/>
</dbReference>
<accession>A0AAV4JVQ0</accession>
<organism evidence="1 2">
    <name type="scientific">Elysia marginata</name>
    <dbReference type="NCBI Taxonomy" id="1093978"/>
    <lineage>
        <taxon>Eukaryota</taxon>
        <taxon>Metazoa</taxon>
        <taxon>Spiralia</taxon>
        <taxon>Lophotrochozoa</taxon>
        <taxon>Mollusca</taxon>
        <taxon>Gastropoda</taxon>
        <taxon>Heterobranchia</taxon>
        <taxon>Euthyneura</taxon>
        <taxon>Panpulmonata</taxon>
        <taxon>Sacoglossa</taxon>
        <taxon>Placobranchoidea</taxon>
        <taxon>Plakobranchidae</taxon>
        <taxon>Elysia</taxon>
    </lineage>
</organism>
<keyword evidence="2" id="KW-1185">Reference proteome</keyword>
<gene>
    <name evidence="1" type="ORF">ElyMa_003451000</name>
</gene>
<name>A0AAV4JVQ0_9GAST</name>
<evidence type="ECO:0000313" key="2">
    <source>
        <dbReference type="Proteomes" id="UP000762676"/>
    </source>
</evidence>
<evidence type="ECO:0000313" key="1">
    <source>
        <dbReference type="EMBL" id="GFS25805.1"/>
    </source>
</evidence>